<dbReference type="EMBL" id="KN832887">
    <property type="protein sequence ID" value="KIM95291.1"/>
    <property type="molecule type" value="Genomic_DNA"/>
</dbReference>
<keyword evidence="6" id="KW-1185">Reference proteome</keyword>
<feature type="repeat" description="ANK" evidence="3">
    <location>
        <begin position="837"/>
        <end position="869"/>
    </location>
</feature>
<feature type="repeat" description="ANK" evidence="3">
    <location>
        <begin position="249"/>
        <end position="281"/>
    </location>
</feature>
<dbReference type="InterPro" id="IPR036770">
    <property type="entry name" value="Ankyrin_rpt-contain_sf"/>
</dbReference>
<feature type="repeat" description="ANK" evidence="3">
    <location>
        <begin position="150"/>
        <end position="182"/>
    </location>
</feature>
<feature type="repeat" description="ANK" evidence="3">
    <location>
        <begin position="282"/>
        <end position="314"/>
    </location>
</feature>
<evidence type="ECO:0000259" key="4">
    <source>
        <dbReference type="Pfam" id="PF06985"/>
    </source>
</evidence>
<dbReference type="Pfam" id="PF06985">
    <property type="entry name" value="HET"/>
    <property type="match status" value="1"/>
</dbReference>
<feature type="repeat" description="ANK" evidence="3">
    <location>
        <begin position="216"/>
        <end position="248"/>
    </location>
</feature>
<feature type="repeat" description="ANK" evidence="3">
    <location>
        <begin position="382"/>
        <end position="414"/>
    </location>
</feature>
<dbReference type="HOGENOM" id="CLU_241867_0_0_1"/>
<feature type="repeat" description="ANK" evidence="3">
    <location>
        <begin position="348"/>
        <end position="380"/>
    </location>
</feature>
<name>A0A0C3GYF4_OIDMZ</name>
<dbReference type="PANTHER" id="PTHR24123">
    <property type="entry name" value="ANKYRIN REPEAT-CONTAINING"/>
    <property type="match status" value="1"/>
</dbReference>
<feature type="repeat" description="ANK" evidence="3">
    <location>
        <begin position="870"/>
        <end position="902"/>
    </location>
</feature>
<reference evidence="6" key="2">
    <citation type="submission" date="2015-01" db="EMBL/GenBank/DDBJ databases">
        <title>Evolutionary Origins and Diversification of the Mycorrhizal Mutualists.</title>
        <authorList>
            <consortium name="DOE Joint Genome Institute"/>
            <consortium name="Mycorrhizal Genomics Consortium"/>
            <person name="Kohler A."/>
            <person name="Kuo A."/>
            <person name="Nagy L.G."/>
            <person name="Floudas D."/>
            <person name="Copeland A."/>
            <person name="Barry K.W."/>
            <person name="Cichocki N."/>
            <person name="Veneault-Fourrey C."/>
            <person name="LaButti K."/>
            <person name="Lindquist E.A."/>
            <person name="Lipzen A."/>
            <person name="Lundell T."/>
            <person name="Morin E."/>
            <person name="Murat C."/>
            <person name="Riley R."/>
            <person name="Ohm R."/>
            <person name="Sun H."/>
            <person name="Tunlid A."/>
            <person name="Henrissat B."/>
            <person name="Grigoriev I.V."/>
            <person name="Hibbett D.S."/>
            <person name="Martin F."/>
        </authorList>
    </citation>
    <scope>NUCLEOTIDE SEQUENCE [LARGE SCALE GENOMIC DNA]</scope>
    <source>
        <strain evidence="6">Zn</strain>
    </source>
</reference>
<dbReference type="Pfam" id="PF12796">
    <property type="entry name" value="Ank_2"/>
    <property type="match status" value="7"/>
</dbReference>
<evidence type="ECO:0000256" key="1">
    <source>
        <dbReference type="ARBA" id="ARBA00022737"/>
    </source>
</evidence>
<keyword evidence="1" id="KW-0677">Repeat</keyword>
<accession>A0A0C3GYF4</accession>
<dbReference type="PROSITE" id="PS50088">
    <property type="entry name" value="ANK_REPEAT"/>
    <property type="match status" value="20"/>
</dbReference>
<dbReference type="PRINTS" id="PR01415">
    <property type="entry name" value="ANKYRIN"/>
</dbReference>
<feature type="repeat" description="ANK" evidence="3">
    <location>
        <begin position="661"/>
        <end position="693"/>
    </location>
</feature>
<dbReference type="Pfam" id="PF26639">
    <property type="entry name" value="Het-6_barrel"/>
    <property type="match status" value="1"/>
</dbReference>
<feature type="repeat" description="ANK" evidence="3">
    <location>
        <begin position="51"/>
        <end position="83"/>
    </location>
</feature>
<dbReference type="Proteomes" id="UP000054321">
    <property type="component" value="Unassembled WGS sequence"/>
</dbReference>
<feature type="repeat" description="ANK" evidence="3">
    <location>
        <begin position="597"/>
        <end position="629"/>
    </location>
</feature>
<feature type="repeat" description="ANK" evidence="3">
    <location>
        <begin position="117"/>
        <end position="149"/>
    </location>
</feature>
<feature type="repeat" description="ANK" evidence="3">
    <location>
        <begin position="18"/>
        <end position="50"/>
    </location>
</feature>
<feature type="repeat" description="ANK" evidence="3">
    <location>
        <begin position="903"/>
        <end position="935"/>
    </location>
</feature>
<dbReference type="Gene3D" id="1.25.40.20">
    <property type="entry name" value="Ankyrin repeat-containing domain"/>
    <property type="match status" value="10"/>
</dbReference>
<gene>
    <name evidence="5" type="ORF">OIDMADRAFT_183879</name>
</gene>
<dbReference type="PROSITE" id="PS50297">
    <property type="entry name" value="ANK_REP_REGION"/>
    <property type="match status" value="18"/>
</dbReference>
<feature type="repeat" description="ANK" evidence="3">
    <location>
        <begin position="415"/>
        <end position="447"/>
    </location>
</feature>
<feature type="repeat" description="ANK" evidence="3">
    <location>
        <begin position="84"/>
        <end position="116"/>
    </location>
</feature>
<dbReference type="PANTHER" id="PTHR24123:SF33">
    <property type="entry name" value="PROTEIN HOS4"/>
    <property type="match status" value="1"/>
</dbReference>
<dbReference type="SMART" id="SM00248">
    <property type="entry name" value="ANK"/>
    <property type="match status" value="25"/>
</dbReference>
<dbReference type="InterPro" id="IPR051165">
    <property type="entry name" value="Multifunctional_ANK_Repeat"/>
</dbReference>
<feature type="domain" description="Heterokaryon incompatibility" evidence="4">
    <location>
        <begin position="1023"/>
        <end position="1163"/>
    </location>
</feature>
<evidence type="ECO:0000313" key="6">
    <source>
        <dbReference type="Proteomes" id="UP000054321"/>
    </source>
</evidence>
<evidence type="ECO:0000256" key="2">
    <source>
        <dbReference type="ARBA" id="ARBA00023043"/>
    </source>
</evidence>
<evidence type="ECO:0000313" key="5">
    <source>
        <dbReference type="EMBL" id="KIM95291.1"/>
    </source>
</evidence>
<proteinExistence type="predicted"/>
<reference evidence="5 6" key="1">
    <citation type="submission" date="2014-04" db="EMBL/GenBank/DDBJ databases">
        <authorList>
            <consortium name="DOE Joint Genome Institute"/>
            <person name="Kuo A."/>
            <person name="Martino E."/>
            <person name="Perotto S."/>
            <person name="Kohler A."/>
            <person name="Nagy L.G."/>
            <person name="Floudas D."/>
            <person name="Copeland A."/>
            <person name="Barry K.W."/>
            <person name="Cichocki N."/>
            <person name="Veneault-Fourrey C."/>
            <person name="LaButti K."/>
            <person name="Lindquist E.A."/>
            <person name="Lipzen A."/>
            <person name="Lundell T."/>
            <person name="Morin E."/>
            <person name="Murat C."/>
            <person name="Sun H."/>
            <person name="Tunlid A."/>
            <person name="Henrissat B."/>
            <person name="Grigoriev I.V."/>
            <person name="Hibbett D.S."/>
            <person name="Martin F."/>
            <person name="Nordberg H.P."/>
            <person name="Cantor M.N."/>
            <person name="Hua S.X."/>
        </authorList>
    </citation>
    <scope>NUCLEOTIDE SEQUENCE [LARGE SCALE GENOMIC DNA]</scope>
    <source>
        <strain evidence="5 6">Zn</strain>
    </source>
</reference>
<dbReference type="SUPFAM" id="SSF48403">
    <property type="entry name" value="Ankyrin repeat"/>
    <property type="match status" value="3"/>
</dbReference>
<sequence>MAARLLNAGFNIEESNLDMEAALFWAAKNGEKDAVQLLLDMGIDIATEDKDGLTALHYAGEYGQSDIADLILKAGASVDTRTNEGQTALALAARFGHDAAIQVLLHGHADIEAKDNDGLKPIHLAARNGYDAVIKLLLEKKANISARDADEWTALHYAARNGHEAMVRLLLDRKADIDARSKTDQTPLMFAAQKGREAIFRILLDKKADISAQDTSGLTVLHYAAQHGQDAMFRLLLDRNANISVQANDGWTVLQSAVEFGNHALVKLLLDRRADLEVRDKKGWTALCYSARFGHKALVALLLDRNADLEARDKDGWTPLHTAARYGHEAVVALLLDRNANLEARDKDEKTPLHIAAQYKHENVVRLLLDKNADISARATTEKMTVLQHAALGGQSEIVELLLDRKADILSRDSDERTALYYAIECGHEPIVRLLLDRGADIEARDTYGHTALFTAARCGEAAITRLLLDRNADLEALDNNKHTVLQFAPMYGERVDPVIRLLQAKKDEILALEAKQPLKRGKSDINSANQQKLEALILNVENGDKDDVEQLLQPVTKIMNETGQQWPSLLTKAIERGHEDVAKLLLDAGVEKDAKRLTTALGYAAKEGMGNVFSLLLAHGADISSAEDALLCWAAEGGDASIVRLVLSQTNKRGINCHASGLTPLLQACYSDQFAAAQLLIEAGADIEALSSSPYSQRTPLWHASLMSGWRMMQMLIEKGANIHVQELGWQYTILHSVCLTGSPEFQKKIRLLLDSGASLTTKDKKGRSALQALIQSQNIEGTQLALLKIANNGPELAQADNNGQTVLHYAVIHGGIEFVSLLLEKGAPIESRDADGRTPLAVAVRHGFETIVRKLVDYGASTTVLDNKDMTPLMIAAEARELLVLQLLLTLNPDLDWKDSEGRTALHLAAVEGFLDAIALLLEAGSDPKLVDGNGYTAMDLAKKYKHGLVLDLLRHNKLPALSAPASSLLDSIDPENKTFQHPVLEGNRSIRILVLEPGELKDPVCCSLKVVSLDDPKLEYEALSYVWGIEPVSREICFRVPDSKFYVRDNLLSALIRLRRREAPRKLWIDAICIDQNNRGEQGQQVQLMTDVYSRASEVAIWLGKDDSYVMPAFKEMKDTCTNSLDDGDFRESRGKPKWPAALVQFFQNPWFERAWIFQEIICSKKATLYSGLGENPGKNEYGHLEQCRNSKPWSLVSAFYNFTGEIEMLENLPTGYTSTMGPLTHFQKTRVDKDGTTRGFDLLRLLELRRDSKATQAVDKIYSLLGLSTQGQAGFLRANYDLDPATLYPTVAKLLMTSRSDLRLLSAVQHKSPDLPSWVPDWREPWRTKPLVFQPWHVTSTFRPKGSSTSAGDESSPYKAAEGCQIDIQEKDDKHLKVKGRNFSRIDIVLDFAAGLLDVAMTPDGIAAQIELKGFPLDSKYPIADGNYLDAVCETIIADLNLTNREKDGITHSKNKSILDCLELRKEVNGAVTSRRLFLTANGFVGLGPADAAVGDTICLLFGGSVMYAVRQETLGVGDHRFIGECYCHGVMNGEAVSMGQESDDLYYTFH</sequence>
<protein>
    <recommendedName>
        <fullName evidence="4">Heterokaryon incompatibility domain-containing protein</fullName>
    </recommendedName>
</protein>
<feature type="repeat" description="ANK" evidence="3">
    <location>
        <begin position="315"/>
        <end position="347"/>
    </location>
</feature>
<evidence type="ECO:0000256" key="3">
    <source>
        <dbReference type="PROSITE-ProRule" id="PRU00023"/>
    </source>
</evidence>
<dbReference type="Pfam" id="PF00023">
    <property type="entry name" value="Ank"/>
    <property type="match status" value="4"/>
</dbReference>
<feature type="repeat" description="ANK" evidence="3">
    <location>
        <begin position="804"/>
        <end position="836"/>
    </location>
</feature>
<dbReference type="OrthoDB" id="20872at2759"/>
<dbReference type="STRING" id="913774.A0A0C3GYF4"/>
<dbReference type="InterPro" id="IPR002110">
    <property type="entry name" value="Ankyrin_rpt"/>
</dbReference>
<feature type="repeat" description="ANK" evidence="3">
    <location>
        <begin position="448"/>
        <end position="480"/>
    </location>
</feature>
<feature type="repeat" description="ANK" evidence="3">
    <location>
        <begin position="183"/>
        <end position="215"/>
    </location>
</feature>
<organism evidence="5 6">
    <name type="scientific">Oidiodendron maius (strain Zn)</name>
    <dbReference type="NCBI Taxonomy" id="913774"/>
    <lineage>
        <taxon>Eukaryota</taxon>
        <taxon>Fungi</taxon>
        <taxon>Dikarya</taxon>
        <taxon>Ascomycota</taxon>
        <taxon>Pezizomycotina</taxon>
        <taxon>Leotiomycetes</taxon>
        <taxon>Leotiomycetes incertae sedis</taxon>
        <taxon>Myxotrichaceae</taxon>
        <taxon>Oidiodendron</taxon>
    </lineage>
</organism>
<dbReference type="InParanoid" id="A0A0C3GYF4"/>
<dbReference type="InterPro" id="IPR010730">
    <property type="entry name" value="HET"/>
</dbReference>
<keyword evidence="2 3" id="KW-0040">ANK repeat</keyword>